<gene>
    <name evidence="1" type="ORF">FBEOM_12515</name>
</gene>
<organism evidence="1 2">
    <name type="scientific">Fusarium beomiforme</name>
    <dbReference type="NCBI Taxonomy" id="44412"/>
    <lineage>
        <taxon>Eukaryota</taxon>
        <taxon>Fungi</taxon>
        <taxon>Dikarya</taxon>
        <taxon>Ascomycota</taxon>
        <taxon>Pezizomycotina</taxon>
        <taxon>Sordariomycetes</taxon>
        <taxon>Hypocreomycetidae</taxon>
        <taxon>Hypocreales</taxon>
        <taxon>Nectriaceae</taxon>
        <taxon>Fusarium</taxon>
        <taxon>Fusarium burgessii species complex</taxon>
    </lineage>
</organism>
<dbReference type="Proteomes" id="UP000730481">
    <property type="component" value="Unassembled WGS sequence"/>
</dbReference>
<protein>
    <submittedName>
        <fullName evidence="1">Transposase</fullName>
    </submittedName>
</protein>
<evidence type="ECO:0000313" key="2">
    <source>
        <dbReference type="Proteomes" id="UP000730481"/>
    </source>
</evidence>
<dbReference type="EMBL" id="PVQB02000799">
    <property type="protein sequence ID" value="KAF4333664.1"/>
    <property type="molecule type" value="Genomic_DNA"/>
</dbReference>
<accession>A0A9P5A8H9</accession>
<dbReference type="OrthoDB" id="5022027at2759"/>
<reference evidence="1" key="2">
    <citation type="submission" date="2020-02" db="EMBL/GenBank/DDBJ databases">
        <title>Identification and distribution of gene clusters putatively required for synthesis of sphingolipid metabolism inhibitors in phylogenetically diverse species of the filamentous fungus Fusarium.</title>
        <authorList>
            <person name="Kim H.-S."/>
            <person name="Busman M."/>
            <person name="Brown D.W."/>
            <person name="Divon H."/>
            <person name="Uhlig S."/>
            <person name="Proctor R.H."/>
        </authorList>
    </citation>
    <scope>NUCLEOTIDE SEQUENCE</scope>
    <source>
        <strain evidence="1">NRRL 25174</strain>
    </source>
</reference>
<keyword evidence="2" id="KW-1185">Reference proteome</keyword>
<comment type="caution">
    <text evidence="1">The sequence shown here is derived from an EMBL/GenBank/DDBJ whole genome shotgun (WGS) entry which is preliminary data.</text>
</comment>
<sequence>MLSSASTPTISTPPIKSNRDSLLCAVYGDLIPETTKQRQHMISWASMGYEIGLARGEDPDSFEREAFTEAAFQVEERELRLWRKRGAVGKLHNIVRFVRASPQRRELMKSLACDQNDEDGYQLFEEERAAIDLKLMQNNETRWNSTFLMIQRAIREREHIDHFIAYLETKTVSATKRSSTQRIEQGRGREKHLPQHAREEYTDVVLQDENLDDDHRRCVQISIKN</sequence>
<dbReference type="AlphaFoldDB" id="A0A9P5A8H9"/>
<name>A0A9P5A8H9_9HYPO</name>
<proteinExistence type="predicted"/>
<evidence type="ECO:0000313" key="1">
    <source>
        <dbReference type="EMBL" id="KAF4333664.1"/>
    </source>
</evidence>
<feature type="non-terminal residue" evidence="1">
    <location>
        <position position="1"/>
    </location>
</feature>
<reference evidence="1" key="1">
    <citation type="journal article" date="2017" name="Mycologia">
        <title>Fusarium algeriense, sp. nov., a novel toxigenic crown rot pathogen of durum wheat from Algeria is nested in the Fusarium burgessii species complex.</title>
        <authorList>
            <person name="Laraba I."/>
            <person name="Keddad A."/>
            <person name="Boureghda H."/>
            <person name="Abdallah N."/>
            <person name="Vaughan M.M."/>
            <person name="Proctor R.H."/>
            <person name="Busman M."/>
            <person name="O'Donnell K."/>
        </authorList>
    </citation>
    <scope>NUCLEOTIDE SEQUENCE</scope>
    <source>
        <strain evidence="1">NRRL 25174</strain>
    </source>
</reference>